<feature type="transmembrane region" description="Helical" evidence="8">
    <location>
        <begin position="249"/>
        <end position="268"/>
    </location>
</feature>
<keyword evidence="6 8" id="KW-1133">Transmembrane helix</keyword>
<dbReference type="SUPFAM" id="SSF103473">
    <property type="entry name" value="MFS general substrate transporter"/>
    <property type="match status" value="1"/>
</dbReference>
<name>A0A0D9AM63_STUST</name>
<gene>
    <name evidence="10" type="ORF">UF78_15490</name>
</gene>
<proteinExistence type="inferred from homology"/>
<protein>
    <recommendedName>
        <fullName evidence="8">Bcr/CflA family efflux transporter</fullName>
    </recommendedName>
</protein>
<feature type="transmembrane region" description="Helical" evidence="8">
    <location>
        <begin position="306"/>
        <end position="328"/>
    </location>
</feature>
<feature type="transmembrane region" description="Helical" evidence="8">
    <location>
        <begin position="101"/>
        <end position="122"/>
    </location>
</feature>
<dbReference type="InterPro" id="IPR036259">
    <property type="entry name" value="MFS_trans_sf"/>
</dbReference>
<dbReference type="GO" id="GO:1990961">
    <property type="term" value="P:xenobiotic detoxification by transmembrane export across the plasma membrane"/>
    <property type="evidence" value="ECO:0007669"/>
    <property type="project" value="InterPro"/>
</dbReference>
<dbReference type="Pfam" id="PF07690">
    <property type="entry name" value="MFS_1"/>
    <property type="match status" value="1"/>
</dbReference>
<accession>A0A0D9AM63</accession>
<dbReference type="GO" id="GO:0015385">
    <property type="term" value="F:sodium:proton antiporter activity"/>
    <property type="evidence" value="ECO:0007669"/>
    <property type="project" value="TreeGrafter"/>
</dbReference>
<dbReference type="CDD" id="cd17320">
    <property type="entry name" value="MFS_MdfA_MDR_like"/>
    <property type="match status" value="1"/>
</dbReference>
<dbReference type="PANTHER" id="PTHR23502:SF132">
    <property type="entry name" value="POLYAMINE TRANSPORTER 2-RELATED"/>
    <property type="match status" value="1"/>
</dbReference>
<dbReference type="InterPro" id="IPR011701">
    <property type="entry name" value="MFS"/>
</dbReference>
<dbReference type="OrthoDB" id="9814303at2"/>
<feature type="transmembrane region" description="Helical" evidence="8">
    <location>
        <begin position="165"/>
        <end position="184"/>
    </location>
</feature>
<comment type="caution">
    <text evidence="8">Lacks conserved residue(s) required for the propagation of feature annotation.</text>
</comment>
<dbReference type="InterPro" id="IPR004812">
    <property type="entry name" value="Efflux_drug-R_Bcr/CmlA"/>
</dbReference>
<dbReference type="EMBL" id="JYHV01000029">
    <property type="protein sequence ID" value="KJH80476.1"/>
    <property type="molecule type" value="Genomic_DNA"/>
</dbReference>
<dbReference type="NCBIfam" id="NF008314">
    <property type="entry name" value="PRK11102.1"/>
    <property type="match status" value="1"/>
</dbReference>
<evidence type="ECO:0000256" key="5">
    <source>
        <dbReference type="ARBA" id="ARBA00022692"/>
    </source>
</evidence>
<evidence type="ECO:0000256" key="1">
    <source>
        <dbReference type="ARBA" id="ARBA00004651"/>
    </source>
</evidence>
<keyword evidence="5 8" id="KW-0812">Transmembrane</keyword>
<evidence type="ECO:0000256" key="4">
    <source>
        <dbReference type="ARBA" id="ARBA00022475"/>
    </source>
</evidence>
<evidence type="ECO:0000313" key="11">
    <source>
        <dbReference type="Proteomes" id="UP000032487"/>
    </source>
</evidence>
<evidence type="ECO:0000256" key="2">
    <source>
        <dbReference type="ARBA" id="ARBA00006236"/>
    </source>
</evidence>
<dbReference type="GO" id="GO:0042910">
    <property type="term" value="F:xenobiotic transmembrane transporter activity"/>
    <property type="evidence" value="ECO:0007669"/>
    <property type="project" value="InterPro"/>
</dbReference>
<feature type="transmembrane region" description="Helical" evidence="8">
    <location>
        <begin position="340"/>
        <end position="363"/>
    </location>
</feature>
<feature type="transmembrane region" description="Helical" evidence="8">
    <location>
        <begin position="134"/>
        <end position="159"/>
    </location>
</feature>
<dbReference type="PANTHER" id="PTHR23502">
    <property type="entry name" value="MAJOR FACILITATOR SUPERFAMILY"/>
    <property type="match status" value="1"/>
</dbReference>
<dbReference type="RefSeq" id="WP_045163101.1">
    <property type="nucleotide sequence ID" value="NZ_JYHV01000029.1"/>
</dbReference>
<feature type="domain" description="Major facilitator superfamily (MFS) profile" evidence="9">
    <location>
        <begin position="10"/>
        <end position="393"/>
    </location>
</feature>
<evidence type="ECO:0000256" key="3">
    <source>
        <dbReference type="ARBA" id="ARBA00022448"/>
    </source>
</evidence>
<feature type="transmembrane region" description="Helical" evidence="8">
    <location>
        <begin position="369"/>
        <end position="389"/>
    </location>
</feature>
<dbReference type="Proteomes" id="UP000032487">
    <property type="component" value="Unassembled WGS sequence"/>
</dbReference>
<evidence type="ECO:0000256" key="7">
    <source>
        <dbReference type="ARBA" id="ARBA00023136"/>
    </source>
</evidence>
<dbReference type="FunFam" id="1.20.1720.10:FF:000005">
    <property type="entry name" value="Bcr/CflA family efflux transporter"/>
    <property type="match status" value="1"/>
</dbReference>
<dbReference type="NCBIfam" id="TIGR00710">
    <property type="entry name" value="efflux_Bcr_CflA"/>
    <property type="match status" value="1"/>
</dbReference>
<feature type="transmembrane region" description="Helical" evidence="8">
    <location>
        <begin position="46"/>
        <end position="64"/>
    </location>
</feature>
<dbReference type="GO" id="GO:0005886">
    <property type="term" value="C:plasma membrane"/>
    <property type="evidence" value="ECO:0007669"/>
    <property type="project" value="UniProtKB-SubCell"/>
</dbReference>
<dbReference type="PROSITE" id="PS50850">
    <property type="entry name" value="MFS"/>
    <property type="match status" value="1"/>
</dbReference>
<comment type="caution">
    <text evidence="10">The sequence shown here is derived from an EMBL/GenBank/DDBJ whole genome shotgun (WGS) entry which is preliminary data.</text>
</comment>
<comment type="similarity">
    <text evidence="2 8">Belongs to the major facilitator superfamily. Bcr/CmlA family.</text>
</comment>
<evidence type="ECO:0000256" key="6">
    <source>
        <dbReference type="ARBA" id="ARBA00022989"/>
    </source>
</evidence>
<feature type="transmembrane region" description="Helical" evidence="8">
    <location>
        <begin position="213"/>
        <end position="237"/>
    </location>
</feature>
<dbReference type="Gene3D" id="1.20.1720.10">
    <property type="entry name" value="Multidrug resistance protein D"/>
    <property type="match status" value="1"/>
</dbReference>
<feature type="transmembrane region" description="Helical" evidence="8">
    <location>
        <begin position="280"/>
        <end position="300"/>
    </location>
</feature>
<keyword evidence="7 8" id="KW-0472">Membrane</keyword>
<dbReference type="PATRIC" id="fig|316.101.peg.3864"/>
<organism evidence="10 11">
    <name type="scientific">Stutzerimonas stutzeri</name>
    <name type="common">Pseudomonas stutzeri</name>
    <dbReference type="NCBI Taxonomy" id="316"/>
    <lineage>
        <taxon>Bacteria</taxon>
        <taxon>Pseudomonadati</taxon>
        <taxon>Pseudomonadota</taxon>
        <taxon>Gammaproteobacteria</taxon>
        <taxon>Pseudomonadales</taxon>
        <taxon>Pseudomonadaceae</taxon>
        <taxon>Stutzerimonas</taxon>
    </lineage>
</organism>
<dbReference type="InterPro" id="IPR020846">
    <property type="entry name" value="MFS_dom"/>
</dbReference>
<evidence type="ECO:0000259" key="9">
    <source>
        <dbReference type="PROSITE" id="PS50850"/>
    </source>
</evidence>
<sequence>MTTVTRPQRLIVLLAALTAFGPLSIDMYLPSLPVIAADLGATESAIQLTIGVFLGGVSAGMLLYGPLSDRFGRRRLLLGGMLLYILASLGCAVSADAQQLTVLRLVQALGAASATVLARTIVRDIFVVSQAARTLSLMHLVTMVATLIAPILGSYLMLITGWRSLFISLAGYAAICLVCVYLAIPETHPSERRGASVSRAFRAYGRLLRSAHAVGLILCMSLCFAGMFAYITASPFIYIDYFGVSAQRYGLLFALNIAGVIVVTLFNARLVTRVGPHRMLVFGVLMAAASGIGLLIVGLIEAGGLAAIVVGLLCYISVTGLLGANCLARLLGDFPEQAGAAAGLAVATQFGLGMLASAWVSAWHDGTPLPMTLIIATTGIGSALAYGLACRTHP</sequence>
<keyword evidence="3 8" id="KW-0813">Transport</keyword>
<comment type="subcellular location">
    <subcellularLocation>
        <location evidence="8">Cell inner membrane</location>
        <topology evidence="8">Multi-pass membrane protein</topology>
    </subcellularLocation>
    <subcellularLocation>
        <location evidence="1">Cell membrane</location>
        <topology evidence="1">Multi-pass membrane protein</topology>
    </subcellularLocation>
</comment>
<evidence type="ECO:0000313" key="10">
    <source>
        <dbReference type="EMBL" id="KJH80476.1"/>
    </source>
</evidence>
<keyword evidence="4" id="KW-1003">Cell membrane</keyword>
<keyword evidence="8" id="KW-0997">Cell inner membrane</keyword>
<dbReference type="AlphaFoldDB" id="A0A0D9AM63"/>
<feature type="transmembrane region" description="Helical" evidence="8">
    <location>
        <begin position="76"/>
        <end position="95"/>
    </location>
</feature>
<evidence type="ECO:0000256" key="8">
    <source>
        <dbReference type="RuleBase" id="RU365088"/>
    </source>
</evidence>
<reference evidence="10 11" key="1">
    <citation type="submission" date="2015-02" db="EMBL/GenBank/DDBJ databases">
        <title>Draft genome sequence of Pseudomonas stutzeri NT0128 isolated from wheat (Triticum turgidum) rhizosphere.</title>
        <authorList>
            <person name="Tovi N."/>
            <person name="Frenk S."/>
            <person name="Hadar Y."/>
            <person name="Minz D."/>
        </authorList>
    </citation>
    <scope>NUCLEOTIDE SEQUENCE [LARGE SCALE GENOMIC DNA]</scope>
    <source>
        <strain evidence="10 11">NT0128</strain>
    </source>
</reference>